<keyword evidence="2" id="KW-1185">Reference proteome</keyword>
<dbReference type="EMBL" id="JAYKBW010000011">
    <property type="protein sequence ID" value="MEB3075620.1"/>
    <property type="molecule type" value="Genomic_DNA"/>
</dbReference>
<dbReference type="SUPFAM" id="SSF56281">
    <property type="entry name" value="Metallo-hydrolase/oxidoreductase"/>
    <property type="match status" value="1"/>
</dbReference>
<dbReference type="PANTHER" id="PTHR30619">
    <property type="entry name" value="DNA INTERNALIZATION/COMPETENCE PROTEIN COMEC/REC2"/>
    <property type="match status" value="1"/>
</dbReference>
<accession>A0ABU5Z9H4</accession>
<dbReference type="RefSeq" id="WP_323983792.1">
    <property type="nucleotide sequence ID" value="NZ_JAYKBW010000011.1"/>
</dbReference>
<organism evidence="1 2">
    <name type="scientific">Capnocytophaga gingivalis</name>
    <dbReference type="NCBI Taxonomy" id="1017"/>
    <lineage>
        <taxon>Bacteria</taxon>
        <taxon>Pseudomonadati</taxon>
        <taxon>Bacteroidota</taxon>
        <taxon>Flavobacteriia</taxon>
        <taxon>Flavobacteriales</taxon>
        <taxon>Flavobacteriaceae</taxon>
        <taxon>Capnocytophaga</taxon>
    </lineage>
</organism>
<evidence type="ECO:0008006" key="3">
    <source>
        <dbReference type="Google" id="ProtNLM"/>
    </source>
</evidence>
<comment type="caution">
    <text evidence="1">The sequence shown here is derived from an EMBL/GenBank/DDBJ whole genome shotgun (WGS) entry which is preliminary data.</text>
</comment>
<gene>
    <name evidence="1" type="ORF">VJJ08_09970</name>
</gene>
<dbReference type="InterPro" id="IPR052159">
    <property type="entry name" value="Competence_DNA_uptake"/>
</dbReference>
<dbReference type="PANTHER" id="PTHR30619:SF1">
    <property type="entry name" value="RECOMBINATION PROTEIN 2"/>
    <property type="match status" value="1"/>
</dbReference>
<name>A0ABU5Z9H4_9FLAO</name>
<evidence type="ECO:0000313" key="1">
    <source>
        <dbReference type="EMBL" id="MEB3075620.1"/>
    </source>
</evidence>
<evidence type="ECO:0000313" key="2">
    <source>
        <dbReference type="Proteomes" id="UP001311730"/>
    </source>
</evidence>
<protein>
    <recommendedName>
        <fullName evidence="3">Metallo-beta-lactamase domain-containing protein</fullName>
    </recommendedName>
</protein>
<dbReference type="Gene3D" id="3.60.15.10">
    <property type="entry name" value="Ribonuclease Z/Hydroxyacylglutathione hydrolase-like"/>
    <property type="match status" value="2"/>
</dbReference>
<dbReference type="Proteomes" id="UP001311730">
    <property type="component" value="Unassembled WGS sequence"/>
</dbReference>
<reference evidence="1 2" key="1">
    <citation type="submission" date="2023-12" db="EMBL/GenBank/DDBJ databases">
        <title>Genomic sequences of Capnocytophaga and Parvimonas strains.</title>
        <authorList>
            <person name="Watt R.M."/>
            <person name="Wang M."/>
            <person name="Yang T."/>
            <person name="Tong W.M."/>
        </authorList>
    </citation>
    <scope>NUCLEOTIDE SEQUENCE [LARGE SCALE GENOMIC DNA]</scope>
    <source>
        <strain evidence="1 2">CCUG 13096</strain>
    </source>
</reference>
<sequence>MIQRTFHPVGQGAFYSERHENYNIVYDCGTYYFNRGKKEIKKVVQKSFNNEIIDILFISHFDYDHISLIEDLKTTVKEIRNVVIPLLHRNEKILLSNVFKALGEYSLASLVDNPNKFFGAETRIISVQVYKKKINSEKGKTTNIKTINLTDIKQNRKIPSGTPITIENYSDWVFIPFNYKHKDRNKEFLDNLKYDEIEKLKSSEHIFVSEFRNKIKKTYKKVGGNINENTMFLYSGPYKKDSQHYKGLDWTFKHLKESSFYYFLNTPSLPLSKCSFYAPCKCHFLEDFLPCLYRVACLYTGDGDLNKADMEKIYKDYWNLIGIIQIPHHGSLKSFNKSVLKDQYFLCPISVGKNNSYGHPSTEVINEILLHGSYPIYVTEDTDSEFIETIKKISN</sequence>
<dbReference type="InterPro" id="IPR036866">
    <property type="entry name" value="RibonucZ/Hydroxyglut_hydro"/>
</dbReference>
<proteinExistence type="predicted"/>